<keyword evidence="2" id="KW-0812">Transmembrane</keyword>
<keyword evidence="4" id="KW-1185">Reference proteome</keyword>
<evidence type="ECO:0000256" key="1">
    <source>
        <dbReference type="SAM" id="MobiDB-lite"/>
    </source>
</evidence>
<dbReference type="Proteomes" id="UP001595823">
    <property type="component" value="Unassembled WGS sequence"/>
</dbReference>
<gene>
    <name evidence="3" type="ORF">ACFPET_01885</name>
</gene>
<protein>
    <recommendedName>
        <fullName evidence="5">Ig-like domain-containing protein</fullName>
    </recommendedName>
</protein>
<proteinExistence type="predicted"/>
<feature type="region of interest" description="Disordered" evidence="1">
    <location>
        <begin position="42"/>
        <end position="65"/>
    </location>
</feature>
<feature type="transmembrane region" description="Helical" evidence="2">
    <location>
        <begin position="86"/>
        <end position="105"/>
    </location>
</feature>
<keyword evidence="2" id="KW-0472">Membrane</keyword>
<evidence type="ECO:0000313" key="4">
    <source>
        <dbReference type="Proteomes" id="UP001595823"/>
    </source>
</evidence>
<keyword evidence="2" id="KW-1133">Transmembrane helix</keyword>
<dbReference type="EMBL" id="JBHSDK010000002">
    <property type="protein sequence ID" value="MFC4333944.1"/>
    <property type="molecule type" value="Genomic_DNA"/>
</dbReference>
<dbReference type="RefSeq" id="WP_380617682.1">
    <property type="nucleotide sequence ID" value="NZ_JBHSDK010000002.1"/>
</dbReference>
<organism evidence="3 4">
    <name type="scientific">Salininema proteolyticum</name>
    <dbReference type="NCBI Taxonomy" id="1607685"/>
    <lineage>
        <taxon>Bacteria</taxon>
        <taxon>Bacillati</taxon>
        <taxon>Actinomycetota</taxon>
        <taxon>Actinomycetes</taxon>
        <taxon>Glycomycetales</taxon>
        <taxon>Glycomycetaceae</taxon>
        <taxon>Salininema</taxon>
    </lineage>
</organism>
<feature type="transmembrane region" description="Helical" evidence="2">
    <location>
        <begin position="12"/>
        <end position="31"/>
    </location>
</feature>
<comment type="caution">
    <text evidence="3">The sequence shown here is derived from an EMBL/GenBank/DDBJ whole genome shotgun (WGS) entry which is preliminary data.</text>
</comment>
<name>A0ABV8TT49_9ACTN</name>
<evidence type="ECO:0008006" key="5">
    <source>
        <dbReference type="Google" id="ProtNLM"/>
    </source>
</evidence>
<evidence type="ECO:0000313" key="3">
    <source>
        <dbReference type="EMBL" id="MFC4333944.1"/>
    </source>
</evidence>
<accession>A0ABV8TT49</accession>
<sequence length="123" mass="13668">MADTEQKNSKIHIWLAVAAIWLVLYGGFFLAQEWQSMERKSESSTLMDPIEDCSMQSSPDEGEGVTFECRAESAPEDEEVEIDWEAVALPAGAVVVGLVLAGFAVRSHRRTKREAQRGRAILE</sequence>
<evidence type="ECO:0000256" key="2">
    <source>
        <dbReference type="SAM" id="Phobius"/>
    </source>
</evidence>
<reference evidence="4" key="1">
    <citation type="journal article" date="2019" name="Int. J. Syst. Evol. Microbiol.">
        <title>The Global Catalogue of Microorganisms (GCM) 10K type strain sequencing project: providing services to taxonomists for standard genome sequencing and annotation.</title>
        <authorList>
            <consortium name="The Broad Institute Genomics Platform"/>
            <consortium name="The Broad Institute Genome Sequencing Center for Infectious Disease"/>
            <person name="Wu L."/>
            <person name="Ma J."/>
        </authorList>
    </citation>
    <scope>NUCLEOTIDE SEQUENCE [LARGE SCALE GENOMIC DNA]</scope>
    <source>
        <strain evidence="4">IBRC-M 10908</strain>
    </source>
</reference>